<gene>
    <name evidence="1" type="ORF">SSEG_03593</name>
</gene>
<organism evidence="1 2">
    <name type="scientific">Streptomyces sviceus (strain ATCC 29083 / DSM 924 / JCM 4929 / NBRC 13980 / NCIMB 11184 / NRRL 5439 / UC 5370)</name>
    <dbReference type="NCBI Taxonomy" id="463191"/>
    <lineage>
        <taxon>Bacteria</taxon>
        <taxon>Bacillati</taxon>
        <taxon>Actinomycetota</taxon>
        <taxon>Actinomycetes</taxon>
        <taxon>Kitasatosporales</taxon>
        <taxon>Streptomycetaceae</taxon>
        <taxon>Streptomyces</taxon>
    </lineage>
</organism>
<proteinExistence type="predicted"/>
<accession>B5HW08</accession>
<keyword evidence="2" id="KW-1185">Reference proteome</keyword>
<sequence length="147" mass="16368">MPLPLHRFASMLCVRLLRLGHRDAVPAGPVALFIATDQDHGLAIRTEHEQQPHFSRPWGVFTARSTDSRLTDPGRKTTYGPFEPDATGVTAKRKGTLPWPMVEAINDHAGVVVVRQYGRRRAWAKAEVKTVPNHLVFLTVALNLCGR</sequence>
<evidence type="ECO:0000313" key="1">
    <source>
        <dbReference type="EMBL" id="EDY57013.1"/>
    </source>
</evidence>
<dbReference type="EMBL" id="CM000951">
    <property type="protein sequence ID" value="EDY57013.1"/>
    <property type="molecule type" value="Genomic_DNA"/>
</dbReference>
<dbReference type="Proteomes" id="UP000002785">
    <property type="component" value="Chromosome"/>
</dbReference>
<evidence type="ECO:0000313" key="2">
    <source>
        <dbReference type="Proteomes" id="UP000002785"/>
    </source>
</evidence>
<name>B5HW08_STRX2</name>
<dbReference type="HOGENOM" id="CLU_1767038_0_0_11"/>
<protein>
    <submittedName>
        <fullName evidence="1">Uncharacterized protein</fullName>
    </submittedName>
</protein>
<dbReference type="AlphaFoldDB" id="B5HW08"/>
<reference evidence="1" key="1">
    <citation type="submission" date="2009-10" db="EMBL/GenBank/DDBJ databases">
        <title>The genome sequence of Streptomyces sviceus strain ATCC 29083.</title>
        <authorList>
            <consortium name="The Broad Institute Genome Sequencing Platform"/>
            <consortium name="Broad Institute Microbial Sequencing Center"/>
            <person name="Fischbach M."/>
            <person name="Godfrey P."/>
            <person name="Ward D."/>
            <person name="Young S."/>
            <person name="Zeng Q."/>
            <person name="Koehrsen M."/>
            <person name="Alvarado L."/>
            <person name="Berlin A.M."/>
            <person name="Bochicchio J."/>
            <person name="Borenstein D."/>
            <person name="Chapman S.B."/>
            <person name="Chen Z."/>
            <person name="Engels R."/>
            <person name="Freedman E."/>
            <person name="Gellesch M."/>
            <person name="Goldberg J."/>
            <person name="Griggs A."/>
            <person name="Gujja S."/>
            <person name="Heilman E.R."/>
            <person name="Heiman D.I."/>
            <person name="Hepburn T.A."/>
            <person name="Howarth C."/>
            <person name="Jen D."/>
            <person name="Larson L."/>
            <person name="Lewis B."/>
            <person name="Mehta T."/>
            <person name="Park D."/>
            <person name="Pearson M."/>
            <person name="Richards J."/>
            <person name="Roberts A."/>
            <person name="Saif S."/>
            <person name="Shea T.D."/>
            <person name="Shenoy N."/>
            <person name="Sisk P."/>
            <person name="Stolte C."/>
            <person name="Sykes S.N."/>
            <person name="Thomson T."/>
            <person name="Walk T."/>
            <person name="White J."/>
            <person name="Yandava C."/>
            <person name="Straight P."/>
            <person name="Clardy J."/>
            <person name="Hung D."/>
            <person name="Kolter R."/>
            <person name="Mekalanos J."/>
            <person name="Walker S."/>
            <person name="Walsh C.T."/>
            <person name="Wieland-Brown L.C."/>
            <person name="Haas B."/>
            <person name="Nusbaum C."/>
            <person name="Birren B."/>
        </authorList>
    </citation>
    <scope>NUCLEOTIDE SEQUENCE [LARGE SCALE GENOMIC DNA]</scope>
    <source>
        <strain evidence="1">ATCC 29083</strain>
    </source>
</reference>